<proteinExistence type="inferred from homology"/>
<evidence type="ECO:0000256" key="2">
    <source>
        <dbReference type="ARBA" id="ARBA00073306"/>
    </source>
</evidence>
<dbReference type="STRING" id="6205.A0A0R3X133"/>
<dbReference type="SUPFAM" id="SSF52283">
    <property type="entry name" value="Formate/glycerate dehydrogenase catalytic domain-like"/>
    <property type="match status" value="1"/>
</dbReference>
<dbReference type="FunFam" id="3.40.50.720:FF:000026">
    <property type="entry name" value="Glyoxylate/hydroxypyruvate reductase B"/>
    <property type="match status" value="1"/>
</dbReference>
<evidence type="ECO:0000313" key="7">
    <source>
        <dbReference type="Proteomes" id="UP000274429"/>
    </source>
</evidence>
<reference evidence="8" key="1">
    <citation type="submission" date="2017-02" db="UniProtKB">
        <authorList>
            <consortium name="WormBaseParasite"/>
        </authorList>
    </citation>
    <scope>IDENTIFICATION</scope>
</reference>
<dbReference type="PROSITE" id="PS00671">
    <property type="entry name" value="D_2_HYDROXYACID_DH_3"/>
    <property type="match status" value="1"/>
</dbReference>
<feature type="domain" description="D-isomer specific 2-hydroxyacid dehydrogenase catalytic" evidence="4">
    <location>
        <begin position="24"/>
        <end position="331"/>
    </location>
</feature>
<dbReference type="GO" id="GO:0005829">
    <property type="term" value="C:cytosol"/>
    <property type="evidence" value="ECO:0007669"/>
    <property type="project" value="TreeGrafter"/>
</dbReference>
<keyword evidence="1 3" id="KW-0560">Oxidoreductase</keyword>
<reference evidence="6 7" key="2">
    <citation type="submission" date="2018-11" db="EMBL/GenBank/DDBJ databases">
        <authorList>
            <consortium name="Pathogen Informatics"/>
        </authorList>
    </citation>
    <scope>NUCLEOTIDE SEQUENCE [LARGE SCALE GENOMIC DNA]</scope>
</reference>
<gene>
    <name evidence="6" type="ORF">TTAC_LOCUS6864</name>
</gene>
<evidence type="ECO:0000256" key="3">
    <source>
        <dbReference type="RuleBase" id="RU003719"/>
    </source>
</evidence>
<name>A0A0R3X133_HYDTA</name>
<dbReference type="Pfam" id="PF02826">
    <property type="entry name" value="2-Hacid_dh_C"/>
    <property type="match status" value="1"/>
</dbReference>
<dbReference type="PANTHER" id="PTHR10996">
    <property type="entry name" value="2-HYDROXYACID DEHYDROGENASE-RELATED"/>
    <property type="match status" value="1"/>
</dbReference>
<dbReference type="AlphaFoldDB" id="A0A0R3X133"/>
<evidence type="ECO:0000313" key="8">
    <source>
        <dbReference type="WBParaSite" id="TTAC_0000687901-mRNA-1"/>
    </source>
</evidence>
<dbReference type="InterPro" id="IPR050223">
    <property type="entry name" value="D-isomer_2-hydroxyacid_DH"/>
</dbReference>
<evidence type="ECO:0000259" key="5">
    <source>
        <dbReference type="Pfam" id="PF02826"/>
    </source>
</evidence>
<dbReference type="CDD" id="cd05301">
    <property type="entry name" value="GDH"/>
    <property type="match status" value="1"/>
</dbReference>
<evidence type="ECO:0000259" key="4">
    <source>
        <dbReference type="Pfam" id="PF00389"/>
    </source>
</evidence>
<evidence type="ECO:0000256" key="1">
    <source>
        <dbReference type="ARBA" id="ARBA00023002"/>
    </source>
</evidence>
<dbReference type="Pfam" id="PF00389">
    <property type="entry name" value="2-Hacid_dh"/>
    <property type="match status" value="1"/>
</dbReference>
<accession>A0A0R3X133</accession>
<keyword evidence="7" id="KW-1185">Reference proteome</keyword>
<dbReference type="PANTHER" id="PTHR10996:SF277">
    <property type="entry name" value="GLYOXYLATE REDUCTASE_HYDROXYPYRUVATE REDUCTASE"/>
    <property type="match status" value="1"/>
</dbReference>
<dbReference type="Proteomes" id="UP000274429">
    <property type="component" value="Unassembled WGS sequence"/>
</dbReference>
<dbReference type="GO" id="GO:0051287">
    <property type="term" value="F:NAD binding"/>
    <property type="evidence" value="ECO:0007669"/>
    <property type="project" value="InterPro"/>
</dbReference>
<dbReference type="Gene3D" id="3.40.50.720">
    <property type="entry name" value="NAD(P)-binding Rossmann-like Domain"/>
    <property type="match status" value="2"/>
</dbReference>
<dbReference type="InterPro" id="IPR006140">
    <property type="entry name" value="D-isomer_DH_NAD-bd"/>
</dbReference>
<dbReference type="InterPro" id="IPR036291">
    <property type="entry name" value="NAD(P)-bd_dom_sf"/>
</dbReference>
<evidence type="ECO:0000313" key="6">
    <source>
        <dbReference type="EMBL" id="VDM31141.1"/>
    </source>
</evidence>
<dbReference type="GO" id="GO:0008465">
    <property type="term" value="F:hydroxypyruvate reductase (NADH) activity"/>
    <property type="evidence" value="ECO:0007669"/>
    <property type="project" value="TreeGrafter"/>
</dbReference>
<dbReference type="EMBL" id="UYWX01020327">
    <property type="protein sequence ID" value="VDM31141.1"/>
    <property type="molecule type" value="Genomic_DNA"/>
</dbReference>
<organism evidence="8">
    <name type="scientific">Hydatigena taeniaeformis</name>
    <name type="common">Feline tapeworm</name>
    <name type="synonym">Taenia taeniaeformis</name>
    <dbReference type="NCBI Taxonomy" id="6205"/>
    <lineage>
        <taxon>Eukaryota</taxon>
        <taxon>Metazoa</taxon>
        <taxon>Spiralia</taxon>
        <taxon>Lophotrochozoa</taxon>
        <taxon>Platyhelminthes</taxon>
        <taxon>Cestoda</taxon>
        <taxon>Eucestoda</taxon>
        <taxon>Cyclophyllidea</taxon>
        <taxon>Taeniidae</taxon>
        <taxon>Hydatigera</taxon>
    </lineage>
</organism>
<sequence>MIDVYVTMKLPARLLQDITKVGLKYECWNGFGIPPRQHLIRRVKDVKGLICHPGVSVDAEILDAAGSSLKAISTMSVGYDHLDLKRIKARNIRVGYTPAILTDATAELTISLLLAVSRRIREASETVTAGKWGAWEPFWMCGKGLKNSTVGIFGLGRIGTAVATRLATFSPERIIYSSSGRRPGCYKSVLLLTKSDGTQIEAEPVSFNELLQQSDFLCVCTSMDGELEGVFDDKVFGKMKPGAVFVNIARGAIVDQEALYRALTKGVEAGGLYGAGLDVTMPEPLPPNSPLLKLPNCFVLPHIGSATEETRWLMAKRAVDNLIAGLSGPQKSMPSELKF</sequence>
<dbReference type="InterPro" id="IPR006139">
    <property type="entry name" value="D-isomer_2_OHA_DH_cat_dom"/>
</dbReference>
<dbReference type="SUPFAM" id="SSF51735">
    <property type="entry name" value="NAD(P)-binding Rossmann-fold domains"/>
    <property type="match status" value="1"/>
</dbReference>
<dbReference type="GO" id="GO:0030267">
    <property type="term" value="F:glyoxylate reductase (NADPH) activity"/>
    <property type="evidence" value="ECO:0007669"/>
    <property type="project" value="TreeGrafter"/>
</dbReference>
<dbReference type="InterPro" id="IPR029753">
    <property type="entry name" value="D-isomer_DH_CS"/>
</dbReference>
<protein>
    <recommendedName>
        <fullName evidence="2">Glyoxylate reductase/hydroxypyruvate reductase</fullName>
    </recommendedName>
</protein>
<comment type="similarity">
    <text evidence="3">Belongs to the D-isomer specific 2-hydroxyacid dehydrogenase family.</text>
</comment>
<dbReference type="WBParaSite" id="TTAC_0000687901-mRNA-1">
    <property type="protein sequence ID" value="TTAC_0000687901-mRNA-1"/>
    <property type="gene ID" value="TTAC_0000687901"/>
</dbReference>
<feature type="domain" description="D-isomer specific 2-hydroxyacid dehydrogenase NAD-binding" evidence="5">
    <location>
        <begin position="110"/>
        <end position="304"/>
    </location>
</feature>
<dbReference type="OrthoDB" id="298012at2759"/>